<dbReference type="EMBL" id="AP023415">
    <property type="protein sequence ID" value="BCK78708.1"/>
    <property type="molecule type" value="Genomic_DNA"/>
</dbReference>
<organism evidence="1 2">
    <name type="scientific">Vescimonas fastidiosa</name>
    <dbReference type="NCBI Taxonomy" id="2714353"/>
    <lineage>
        <taxon>Bacteria</taxon>
        <taxon>Bacillati</taxon>
        <taxon>Bacillota</taxon>
        <taxon>Clostridia</taxon>
        <taxon>Eubacteriales</taxon>
        <taxon>Oscillospiraceae</taxon>
        <taxon>Vescimonas</taxon>
    </lineage>
</organism>
<evidence type="ECO:0000313" key="1">
    <source>
        <dbReference type="EMBL" id="BCK78708.1"/>
    </source>
</evidence>
<name>A0A810PPQ9_9FIRM</name>
<dbReference type="AlphaFoldDB" id="A0A810PPQ9"/>
<reference evidence="1" key="1">
    <citation type="submission" date="2020-09" db="EMBL/GenBank/DDBJ databases">
        <title>New species isolated from human feces.</title>
        <authorList>
            <person name="Kitahara M."/>
            <person name="Shigeno Y."/>
            <person name="Shime M."/>
            <person name="Matsumoto Y."/>
            <person name="Nakamura S."/>
            <person name="Motooka D."/>
            <person name="Fukuoka S."/>
            <person name="Nishikawa H."/>
            <person name="Benno Y."/>
        </authorList>
    </citation>
    <scope>NUCLEOTIDE SEQUENCE</scope>
    <source>
        <strain evidence="1">MM35</strain>
    </source>
</reference>
<evidence type="ECO:0008006" key="3">
    <source>
        <dbReference type="Google" id="ProtNLM"/>
    </source>
</evidence>
<dbReference type="Gene3D" id="3.40.50.300">
    <property type="entry name" value="P-loop containing nucleotide triphosphate hydrolases"/>
    <property type="match status" value="1"/>
</dbReference>
<accession>A0A810PPQ9</accession>
<dbReference type="Proteomes" id="UP000681343">
    <property type="component" value="Chromosome"/>
</dbReference>
<gene>
    <name evidence="1" type="ORF">MM35RIKEN_09000</name>
</gene>
<proteinExistence type="predicted"/>
<protein>
    <recommendedName>
        <fullName evidence="3">Uridine kinase</fullName>
    </recommendedName>
</protein>
<dbReference type="KEGG" id="vfa:MM35RIKEN_09000"/>
<evidence type="ECO:0000313" key="2">
    <source>
        <dbReference type="Proteomes" id="UP000681343"/>
    </source>
</evidence>
<sequence>MPEFTLPAPLLQAIRRRLSAGQPLTLAIDGCSAAGKTTLARQLQEKYGCPVFHTDDFFLQAHQRTPQRLSQPGGNMDRERFLQEVLLPLSRGEDVTFRRFDCGAMALTPPVTVPYAPFQVVEGTYCLHPELAPYYTYSVFLRISPEEQRRRILCRCTPEKAQQFFHRWIPLEQIYFQQLCPDARCDLILEDPV</sequence>
<dbReference type="InterPro" id="IPR027417">
    <property type="entry name" value="P-loop_NTPase"/>
</dbReference>
<dbReference type="SUPFAM" id="SSF52540">
    <property type="entry name" value="P-loop containing nucleoside triphosphate hydrolases"/>
    <property type="match status" value="1"/>
</dbReference>
<dbReference type="RefSeq" id="WP_212819666.1">
    <property type="nucleotide sequence ID" value="NZ_AP023415.1"/>
</dbReference>
<keyword evidence="2" id="KW-1185">Reference proteome</keyword>